<evidence type="ECO:0000313" key="3">
    <source>
        <dbReference type="Proteomes" id="UP000781932"/>
    </source>
</evidence>
<keyword evidence="1" id="KW-0812">Transmembrane</keyword>
<dbReference type="RefSeq" id="XP_038741038.1">
    <property type="nucleotide sequence ID" value="XM_038893702.1"/>
</dbReference>
<gene>
    <name evidence="2" type="ORF">CkaCkLH20_10988</name>
</gene>
<dbReference type="EMBL" id="JAATWM020000044">
    <property type="protein sequence ID" value="KAF9871577.1"/>
    <property type="molecule type" value="Genomic_DNA"/>
</dbReference>
<name>A0A9P6LGM4_9PEZI</name>
<organism evidence="2 3">
    <name type="scientific">Colletotrichum karsti</name>
    <dbReference type="NCBI Taxonomy" id="1095194"/>
    <lineage>
        <taxon>Eukaryota</taxon>
        <taxon>Fungi</taxon>
        <taxon>Dikarya</taxon>
        <taxon>Ascomycota</taxon>
        <taxon>Pezizomycotina</taxon>
        <taxon>Sordariomycetes</taxon>
        <taxon>Hypocreomycetidae</taxon>
        <taxon>Glomerellales</taxon>
        <taxon>Glomerellaceae</taxon>
        <taxon>Colletotrichum</taxon>
        <taxon>Colletotrichum boninense species complex</taxon>
    </lineage>
</organism>
<dbReference type="AlphaFoldDB" id="A0A9P6LGM4"/>
<evidence type="ECO:0000256" key="1">
    <source>
        <dbReference type="SAM" id="Phobius"/>
    </source>
</evidence>
<reference evidence="2" key="1">
    <citation type="submission" date="2020-03" db="EMBL/GenBank/DDBJ databases">
        <authorList>
            <person name="He L."/>
        </authorList>
    </citation>
    <scope>NUCLEOTIDE SEQUENCE</scope>
    <source>
        <strain evidence="2">CkLH20</strain>
    </source>
</reference>
<accession>A0A9P6LGM4</accession>
<feature type="transmembrane region" description="Helical" evidence="1">
    <location>
        <begin position="141"/>
        <end position="163"/>
    </location>
</feature>
<feature type="transmembrane region" description="Helical" evidence="1">
    <location>
        <begin position="254"/>
        <end position="275"/>
    </location>
</feature>
<keyword evidence="3" id="KW-1185">Reference proteome</keyword>
<feature type="transmembrane region" description="Helical" evidence="1">
    <location>
        <begin position="56"/>
        <end position="79"/>
    </location>
</feature>
<feature type="transmembrane region" description="Helical" evidence="1">
    <location>
        <begin position="356"/>
        <end position="376"/>
    </location>
</feature>
<feature type="transmembrane region" description="Helical" evidence="1">
    <location>
        <begin position="100"/>
        <end position="121"/>
    </location>
</feature>
<feature type="transmembrane region" description="Helical" evidence="1">
    <location>
        <begin position="316"/>
        <end position="336"/>
    </location>
</feature>
<reference evidence="2" key="2">
    <citation type="submission" date="2020-11" db="EMBL/GenBank/DDBJ databases">
        <title>Whole genome sequencing of Colletotrichum sp.</title>
        <authorList>
            <person name="Li H."/>
        </authorList>
    </citation>
    <scope>NUCLEOTIDE SEQUENCE</scope>
    <source>
        <strain evidence="2">CkLH20</strain>
    </source>
</reference>
<keyword evidence="1" id="KW-0472">Membrane</keyword>
<comment type="caution">
    <text evidence="2">The sequence shown here is derived from an EMBL/GenBank/DDBJ whole genome shotgun (WGS) entry which is preliminary data.</text>
</comment>
<dbReference type="GeneID" id="62166776"/>
<protein>
    <submittedName>
        <fullName evidence="2">Uncharacterized protein</fullName>
    </submittedName>
</protein>
<dbReference type="OrthoDB" id="4582561at2759"/>
<evidence type="ECO:0000313" key="2">
    <source>
        <dbReference type="EMBL" id="KAF9871577.1"/>
    </source>
</evidence>
<feature type="transmembrane region" description="Helical" evidence="1">
    <location>
        <begin position="184"/>
        <end position="203"/>
    </location>
</feature>
<sequence>MADGIRCSELRLLTKFDTYIIAVKNETNFTRDALEVCKTEICLAIWGETNPDISGIGVSIGYAVDLCLGFCFAIATLLIQQRRGRKWEFFQVVTKRGFEAFFEFAVYFAIAVELATIIMLVNKDFGVTTADFGANEAQNALAIAVVCVIPLVYPIALLPARMFHPESAVQHSFHRKPGDDARRHVFRLILFCLVVTLFFYPFLSQCIHNWGPLRIGEGGGGGGGGETLITAAEWALVKDMCFGSIDRFTDVEHWLLAVCEIIASLLIFLFTLWHAMGVGLKRWRDADDFSGTERKTTVALSRAQDVLQRGWHGHRIMLLFLPVVLGSPILWCIFRLRRIQAEAAAHMDNEYPGDNWGFGQIVGIIIFAPVVADMAFAGWSARSLLGLGEYEAVVNGGTP</sequence>
<dbReference type="Proteomes" id="UP000781932">
    <property type="component" value="Unassembled WGS sequence"/>
</dbReference>
<proteinExistence type="predicted"/>
<keyword evidence="1" id="KW-1133">Transmembrane helix</keyword>